<dbReference type="OrthoDB" id="5386330at2759"/>
<organism evidence="3 4">
    <name type="scientific">Massarina eburnea CBS 473.64</name>
    <dbReference type="NCBI Taxonomy" id="1395130"/>
    <lineage>
        <taxon>Eukaryota</taxon>
        <taxon>Fungi</taxon>
        <taxon>Dikarya</taxon>
        <taxon>Ascomycota</taxon>
        <taxon>Pezizomycotina</taxon>
        <taxon>Dothideomycetes</taxon>
        <taxon>Pleosporomycetidae</taxon>
        <taxon>Pleosporales</taxon>
        <taxon>Massarineae</taxon>
        <taxon>Massarinaceae</taxon>
        <taxon>Massarina</taxon>
    </lineage>
</organism>
<dbReference type="Proteomes" id="UP000799753">
    <property type="component" value="Unassembled WGS sequence"/>
</dbReference>
<dbReference type="GO" id="GO:0045944">
    <property type="term" value="P:positive regulation of transcription by RNA polymerase II"/>
    <property type="evidence" value="ECO:0007669"/>
    <property type="project" value="TreeGrafter"/>
</dbReference>
<dbReference type="InterPro" id="IPR036864">
    <property type="entry name" value="Zn2-C6_fun-type_DNA-bd_sf"/>
</dbReference>
<gene>
    <name evidence="3" type="ORF">P280DRAFT_512122</name>
</gene>
<reference evidence="3" key="1">
    <citation type="journal article" date="2020" name="Stud. Mycol.">
        <title>101 Dothideomycetes genomes: a test case for predicting lifestyles and emergence of pathogens.</title>
        <authorList>
            <person name="Haridas S."/>
            <person name="Albert R."/>
            <person name="Binder M."/>
            <person name="Bloem J."/>
            <person name="Labutti K."/>
            <person name="Salamov A."/>
            <person name="Andreopoulos B."/>
            <person name="Baker S."/>
            <person name="Barry K."/>
            <person name="Bills G."/>
            <person name="Bluhm B."/>
            <person name="Cannon C."/>
            <person name="Castanera R."/>
            <person name="Culley D."/>
            <person name="Daum C."/>
            <person name="Ezra D."/>
            <person name="Gonzalez J."/>
            <person name="Henrissat B."/>
            <person name="Kuo A."/>
            <person name="Liang C."/>
            <person name="Lipzen A."/>
            <person name="Lutzoni F."/>
            <person name="Magnuson J."/>
            <person name="Mondo S."/>
            <person name="Nolan M."/>
            <person name="Ohm R."/>
            <person name="Pangilinan J."/>
            <person name="Park H.-J."/>
            <person name="Ramirez L."/>
            <person name="Alfaro M."/>
            <person name="Sun H."/>
            <person name="Tritt A."/>
            <person name="Yoshinaga Y."/>
            <person name="Zwiers L.-H."/>
            <person name="Turgeon B."/>
            <person name="Goodwin S."/>
            <person name="Spatafora J."/>
            <person name="Crous P."/>
            <person name="Grigoriev I."/>
        </authorList>
    </citation>
    <scope>NUCLEOTIDE SEQUENCE</scope>
    <source>
        <strain evidence="3">CBS 473.64</strain>
    </source>
</reference>
<dbReference type="Pfam" id="PF11951">
    <property type="entry name" value="Fungal_trans_2"/>
    <property type="match status" value="1"/>
</dbReference>
<dbReference type="GO" id="GO:0005634">
    <property type="term" value="C:nucleus"/>
    <property type="evidence" value="ECO:0007669"/>
    <property type="project" value="UniProtKB-SubCell"/>
</dbReference>
<protein>
    <recommendedName>
        <fullName evidence="5">Zn(2)-C6 fungal-type domain-containing protein</fullName>
    </recommendedName>
</protein>
<keyword evidence="2" id="KW-0539">Nucleus</keyword>
<comment type="subcellular location">
    <subcellularLocation>
        <location evidence="1">Nucleus</location>
    </subcellularLocation>
</comment>
<evidence type="ECO:0000256" key="2">
    <source>
        <dbReference type="ARBA" id="ARBA00023242"/>
    </source>
</evidence>
<dbReference type="GO" id="GO:0000976">
    <property type="term" value="F:transcription cis-regulatory region binding"/>
    <property type="evidence" value="ECO:0007669"/>
    <property type="project" value="TreeGrafter"/>
</dbReference>
<name>A0A6A6RGM8_9PLEO</name>
<proteinExistence type="predicted"/>
<evidence type="ECO:0000313" key="4">
    <source>
        <dbReference type="Proteomes" id="UP000799753"/>
    </source>
</evidence>
<dbReference type="CDD" id="cd00067">
    <property type="entry name" value="GAL4"/>
    <property type="match status" value="1"/>
</dbReference>
<accession>A0A6A6RGM8</accession>
<dbReference type="SUPFAM" id="SSF57701">
    <property type="entry name" value="Zn2/Cys6 DNA-binding domain"/>
    <property type="match status" value="1"/>
</dbReference>
<dbReference type="InterPro" id="IPR001138">
    <property type="entry name" value="Zn2Cys6_DnaBD"/>
</dbReference>
<evidence type="ECO:0000313" key="3">
    <source>
        <dbReference type="EMBL" id="KAF2634133.1"/>
    </source>
</evidence>
<sequence>MNHRDSNGLGKAKRQCWACLKQRLVCDFTMPHCKKCVMNGRECPGYGDQKPLQWVPTGKVTSRRRRKEAPHTALLNAKIQEQATGCSVSESSSGDDVDEWAKRLAEEFENVAKKYRADNGLEETFTRTCRRSIEMVLTKKLQREATKLSRQDDDALGQLERMLRFMNLNELPAYELRSETCEVVQAVGYFNMRIYPQLIEFELAPNPHLIRFPVAALHLLPPAVHHNVVVMALSHFVYSLPPEKAKAIAAYQVPRILHHRGASIREISARLNGKMKVNDGIIVSIMMLMCCEFQQTDSSGWRQHAVGLQKVFELRGGMMDIYRNSLHLHPMIVLFVYIVTFANCCMPAHDQIMINTSLDEHLANIDTIVLKEGGDISPLCITAREILHNVDAFSPQDWAQPGASHAEWLTIGHLYKSSLAVYCIMAFQSLGLLPKTKTMDGERGIHADCLLVQLEAAVEMDKVKRFIAWPLIIASVEAAYRGEGARAWIERELQKTGMFMGVNYPSRMRRMLRTYWNSGVYGWEECFSQPQAFLF</sequence>
<dbReference type="PANTHER" id="PTHR37534">
    <property type="entry name" value="TRANSCRIPTIONAL ACTIVATOR PROTEIN UGA3"/>
    <property type="match status" value="1"/>
</dbReference>
<dbReference type="GO" id="GO:0000981">
    <property type="term" value="F:DNA-binding transcription factor activity, RNA polymerase II-specific"/>
    <property type="evidence" value="ECO:0007669"/>
    <property type="project" value="InterPro"/>
</dbReference>
<dbReference type="InterPro" id="IPR021858">
    <property type="entry name" value="Fun_TF"/>
</dbReference>
<evidence type="ECO:0000256" key="1">
    <source>
        <dbReference type="ARBA" id="ARBA00004123"/>
    </source>
</evidence>
<dbReference type="GO" id="GO:0008270">
    <property type="term" value="F:zinc ion binding"/>
    <property type="evidence" value="ECO:0007669"/>
    <property type="project" value="InterPro"/>
</dbReference>
<dbReference type="PANTHER" id="PTHR37534:SF51">
    <property type="entry name" value="ACRIFLAVINE SENSITIVITY CONTROL PROTEIN ACR-2"/>
    <property type="match status" value="1"/>
</dbReference>
<keyword evidence="4" id="KW-1185">Reference proteome</keyword>
<evidence type="ECO:0008006" key="5">
    <source>
        <dbReference type="Google" id="ProtNLM"/>
    </source>
</evidence>
<dbReference type="AlphaFoldDB" id="A0A6A6RGM8"/>
<dbReference type="EMBL" id="MU006862">
    <property type="protein sequence ID" value="KAF2634133.1"/>
    <property type="molecule type" value="Genomic_DNA"/>
</dbReference>